<sequence length="1719" mass="187444">MPKRKRQLSAAIATVLVLSPLMTPVAHAKVGQSERLLATQVTKSSRTTSSVADLGILHPLDKTTNQLAPGIDDEKLTFNNKDNSRTVIHTVNVDLKDKSTSLVPRTKKTSTGFQMANVLDTANDAVEEGKQVVAAVNADFFDMGTGEPSGNVLIDGQELHAANKDSGEAFFGILKDSGKAVIGTQDDYLKQKDNLKQALGGLGILVKDGKVQSNLDGIPTKPDAARSAVGIRENGSVFFVTIDGQQPGYSNGMTPQDLAQTMKDKGAVDALNFDGGGSATYVSRTPGQNTLSIKNKPSDGHPRSVSNTWLVETSTASDHTFDRAEVTPKDQAYTPNSTVHFKANGVDKAGYAADLPSDATWSLRDGSLGKIDAKTGTFISNGKSGNVTAELRRGSKVIGSSTVAVQTPDEIFFDSKQLSLEGGKSENLGLHARYQGREVNLKAGDIDWTVPDGMGVVDDKGKFTASISGKSGTIKATLHGTTHEARIDIQLGQLPKVLWNFEDKDSLASWDTAGAIASKPNISLANSNDGQVRFGDQSLRMDFDFTTGGKATTLGAYTGPKTSVEIPGNPTAIGMWVYGTPEAQGYWLRMQVHPGGDSKSKLNLDFTPEHPGIDWLGWKYVEAKIDSKTAMPLTTWSSQIIRLMSTKAGQPNGGPVTKGHIFVDNIRAVYGVNKDDTKAPIIESIDADGKTFTGNNPTITVKTHEDTNDPNASGMDWEKNKIAIDGQILSIDKSHYSFDPDGSMTLRGYKFADGKHHIKVSVYDKFGNRTDKDAYFTVKTGNQSAIHLKPVDATAKLGSTAEFDLTADDVTKLKSGKFKFSLTPGFTVRKVEFAEPDAGNTHEDNASDSSVTLNVSKFGTDKTKPFAKVFIDIPKETEKGTNLTYQMVQGMVTPNETPGPDVVNTFGSEPHTVKVQADYTIQHQPIVLTQPNMITVMDTQKKPVANAKVSVIDAKGTQTELGTTDAQGQIDAKKLPQVVGKFSLVAEKDGKYSFVTRDQVFEVAGDEKPFDLLAGSTQDPTTRKTITWFTAPAAKPKDALMQIAPDEEYRKSAEQAFKTQKGFTRLYTYSDDSKAVQMNRVDAKGLKPGTAYAYRVGDGHDWSDVRHFTTLKDSDHLTFNVLGDTQVNVPKQLHPMDEVFAKLEAAKTLPDFAIHVGDFNDNQTTFKEADMTAQMFNKHTVYDSLDMIHVLGNHEYMGDDGTKATEILGVPGNNGPKINTKGTYSVDYGNMHIASIGWTDNIDEMQQELDWLRKDMKATNKTWRIVTTHQPAYNKNPADSESSMFHKMLPPVCDELGIDIVFSGHDHSYGRTYPLVGGKKVTHGTTYIAAGHTGDKTYDIRPNEPEVWDYIQKEADKDQKTFLTLSVNGNKMVLVTRDENGKQIDSKEISALNHSTVSGGHSGNPNVTSPSQQVTDEKSALETAIKDAEKLKAGDYTSGSFTEFEKALTRAKELAGNATATKDELKAAHLALIKAQSGLKPVDVVIPDSSKPAKPGDGKSKVPAKVVGVRGLALYRKPNFAKSVRMNGFRKQPQMHQPQFEVLGVAHSKNGRPRFHVKDINRKSKTYHKTGYITASSKYVQSAEYTKTYKKLTVISAKGLNAYKSMKLVGKIKKHYHQGKVLHVKRLIHRGKSAVFQLTNNSYISANKNQVQAGMVKLPKRIKAKHAINLYRDVNLRHNKHGIISGATLKVVGWDYSSHGTLRYRVSGGYITANHKFLK</sequence>
<evidence type="ECO:0000256" key="1">
    <source>
        <dbReference type="ARBA" id="ARBA00022729"/>
    </source>
</evidence>
<keyword evidence="8" id="KW-0378">Hydrolase</keyword>
<feature type="domain" description="Phosphodiester glycosidase" evidence="5">
    <location>
        <begin position="131"/>
        <end position="311"/>
    </location>
</feature>
<evidence type="ECO:0000256" key="3">
    <source>
        <dbReference type="SAM" id="SignalP"/>
    </source>
</evidence>
<accession>A0AAW8W1X8</accession>
<feature type="signal peptide" evidence="3">
    <location>
        <begin position="1"/>
        <end position="28"/>
    </location>
</feature>
<evidence type="ECO:0000313" key="8">
    <source>
        <dbReference type="EMBL" id="MDT7013319.1"/>
    </source>
</evidence>
<reference evidence="8" key="1">
    <citation type="submission" date="2023-08" db="EMBL/GenBank/DDBJ databases">
        <authorList>
            <person name="Page C.A."/>
            <person name="Perez-Diaz I.M."/>
        </authorList>
    </citation>
    <scope>NUCLEOTIDE SEQUENCE</scope>
    <source>
        <strain evidence="8">3.8.38</strain>
    </source>
</reference>
<evidence type="ECO:0000259" key="5">
    <source>
        <dbReference type="Pfam" id="PF09992"/>
    </source>
</evidence>
<dbReference type="Pfam" id="PF16656">
    <property type="entry name" value="Pur_ac_phosph_N"/>
    <property type="match status" value="1"/>
</dbReference>
<evidence type="ECO:0000313" key="9">
    <source>
        <dbReference type="Proteomes" id="UP001254075"/>
    </source>
</evidence>
<dbReference type="PANTHER" id="PTHR40446">
    <property type="entry name" value="N-ACETYLGLUCOSAMINE-1-PHOSPHODIESTER ALPHA-N-ACETYLGLUCOSAMINIDASE"/>
    <property type="match status" value="1"/>
</dbReference>
<dbReference type="Proteomes" id="UP001254075">
    <property type="component" value="Unassembled WGS sequence"/>
</dbReference>
<protein>
    <submittedName>
        <fullName evidence="8">Phosphodiester glycosidase family protein</fullName>
    </submittedName>
</protein>
<dbReference type="Pfam" id="PF09992">
    <property type="entry name" value="NAGPA"/>
    <property type="match status" value="1"/>
</dbReference>
<dbReference type="Gene3D" id="1.20.1270.90">
    <property type="entry name" value="AF1782-like"/>
    <property type="match status" value="1"/>
</dbReference>
<dbReference type="Pfam" id="PF00149">
    <property type="entry name" value="Metallophos"/>
    <property type="match status" value="1"/>
</dbReference>
<dbReference type="Gene3D" id="2.60.40.380">
    <property type="entry name" value="Purple acid phosphatase-like, N-terminal"/>
    <property type="match status" value="1"/>
</dbReference>
<feature type="domain" description="Calcineurin-like phosphoesterase" evidence="4">
    <location>
        <begin position="1118"/>
        <end position="1309"/>
    </location>
</feature>
<keyword evidence="1 3" id="KW-0732">Signal</keyword>
<keyword evidence="8" id="KW-0326">Glycosidase</keyword>
<dbReference type="InterPro" id="IPR015914">
    <property type="entry name" value="PAPs_N"/>
</dbReference>
<feature type="compositionally biased region" description="Polar residues" evidence="2">
    <location>
        <begin position="1394"/>
        <end position="1414"/>
    </location>
</feature>
<dbReference type="Gene3D" id="3.60.21.10">
    <property type="match status" value="1"/>
</dbReference>
<dbReference type="GO" id="GO:0046872">
    <property type="term" value="F:metal ion binding"/>
    <property type="evidence" value="ECO:0007669"/>
    <property type="project" value="InterPro"/>
</dbReference>
<dbReference type="Pfam" id="PF19087">
    <property type="entry name" value="DUF5776"/>
    <property type="match status" value="2"/>
</dbReference>
<evidence type="ECO:0000259" key="7">
    <source>
        <dbReference type="Pfam" id="PF19087"/>
    </source>
</evidence>
<dbReference type="SUPFAM" id="SSF56300">
    <property type="entry name" value="Metallo-dependent phosphatases"/>
    <property type="match status" value="1"/>
</dbReference>
<dbReference type="InterPro" id="IPR044081">
    <property type="entry name" value="DUF5776"/>
</dbReference>
<dbReference type="InterPro" id="IPR008963">
    <property type="entry name" value="Purple_acid_Pase-like_N"/>
</dbReference>
<feature type="domain" description="DUF5776" evidence="7">
    <location>
        <begin position="1585"/>
        <end position="1651"/>
    </location>
</feature>
<feature type="domain" description="DUF5776" evidence="7">
    <location>
        <begin position="1658"/>
        <end position="1717"/>
    </location>
</feature>
<dbReference type="InterPro" id="IPR004843">
    <property type="entry name" value="Calcineurin-like_PHP"/>
</dbReference>
<dbReference type="GO" id="GO:0016798">
    <property type="term" value="F:hydrolase activity, acting on glycosyl bonds"/>
    <property type="evidence" value="ECO:0007669"/>
    <property type="project" value="UniProtKB-KW"/>
</dbReference>
<dbReference type="PANTHER" id="PTHR40446:SF2">
    <property type="entry name" value="N-ACETYLGLUCOSAMINE-1-PHOSPHODIESTER ALPHA-N-ACETYLGLUCOSAMINIDASE"/>
    <property type="match status" value="1"/>
</dbReference>
<organism evidence="8 9">
    <name type="scientific">Levilactobacillus namurensis</name>
    <dbReference type="NCBI Taxonomy" id="380393"/>
    <lineage>
        <taxon>Bacteria</taxon>
        <taxon>Bacillati</taxon>
        <taxon>Bacillota</taxon>
        <taxon>Bacilli</taxon>
        <taxon>Lactobacillales</taxon>
        <taxon>Lactobacillaceae</taxon>
        <taxon>Levilactobacillus</taxon>
    </lineage>
</organism>
<feature type="region of interest" description="Disordered" evidence="2">
    <location>
        <begin position="1394"/>
        <end position="1417"/>
    </location>
</feature>
<dbReference type="SUPFAM" id="SSF49363">
    <property type="entry name" value="Purple acid phosphatase, N-terminal domain"/>
    <property type="match status" value="1"/>
</dbReference>
<name>A0AAW8W1X8_9LACO</name>
<proteinExistence type="predicted"/>
<evidence type="ECO:0000259" key="6">
    <source>
        <dbReference type="Pfam" id="PF16656"/>
    </source>
</evidence>
<gene>
    <name evidence="8" type="ORF">RI532_02620</name>
</gene>
<dbReference type="RefSeq" id="WP_313844496.1">
    <property type="nucleotide sequence ID" value="NZ_JAVLAM010000001.1"/>
</dbReference>
<evidence type="ECO:0000259" key="4">
    <source>
        <dbReference type="Pfam" id="PF00149"/>
    </source>
</evidence>
<comment type="caution">
    <text evidence="8">The sequence shown here is derived from an EMBL/GenBank/DDBJ whole genome shotgun (WGS) entry which is preliminary data.</text>
</comment>
<dbReference type="InterPro" id="IPR029052">
    <property type="entry name" value="Metallo-depent_PP-like"/>
</dbReference>
<dbReference type="GO" id="GO:0003993">
    <property type="term" value="F:acid phosphatase activity"/>
    <property type="evidence" value="ECO:0007669"/>
    <property type="project" value="InterPro"/>
</dbReference>
<dbReference type="EMBL" id="JAVLAM010000001">
    <property type="protein sequence ID" value="MDT7013319.1"/>
    <property type="molecule type" value="Genomic_DNA"/>
</dbReference>
<feature type="chain" id="PRO_5043768237" evidence="3">
    <location>
        <begin position="29"/>
        <end position="1719"/>
    </location>
</feature>
<feature type="domain" description="Purple acid phosphatase N-terminal" evidence="6">
    <location>
        <begin position="1016"/>
        <end position="1110"/>
    </location>
</feature>
<dbReference type="InterPro" id="IPR018711">
    <property type="entry name" value="NAGPA"/>
</dbReference>
<evidence type="ECO:0000256" key="2">
    <source>
        <dbReference type="SAM" id="MobiDB-lite"/>
    </source>
</evidence>